<dbReference type="GO" id="GO:0005634">
    <property type="term" value="C:nucleus"/>
    <property type="evidence" value="ECO:0007669"/>
    <property type="project" value="UniProtKB-SubCell"/>
</dbReference>
<feature type="region of interest" description="Disordered" evidence="4">
    <location>
        <begin position="114"/>
        <end position="134"/>
    </location>
</feature>
<dbReference type="GO" id="GO:0010032">
    <property type="term" value="P:meiotic chromosome condensation"/>
    <property type="evidence" value="ECO:0007669"/>
    <property type="project" value="TreeGrafter"/>
</dbReference>
<dbReference type="EMBL" id="JAFNEN010000122">
    <property type="protein sequence ID" value="KAG8193425.1"/>
    <property type="molecule type" value="Genomic_DNA"/>
</dbReference>
<dbReference type="PANTHER" id="PTHR14324:SF3">
    <property type="entry name" value="CONDENSIN-2 COMPLEX SUBUNIT H2"/>
    <property type="match status" value="1"/>
</dbReference>
<dbReference type="Proteomes" id="UP000827092">
    <property type="component" value="Unassembled WGS sequence"/>
</dbReference>
<evidence type="ECO:0000256" key="2">
    <source>
        <dbReference type="ARBA" id="ARBA00007844"/>
    </source>
</evidence>
<evidence type="ECO:0000256" key="3">
    <source>
        <dbReference type="ARBA" id="ARBA00023242"/>
    </source>
</evidence>
<dbReference type="AlphaFoldDB" id="A0AAV6V9K6"/>
<organism evidence="7 8">
    <name type="scientific">Oedothorax gibbosus</name>
    <dbReference type="NCBI Taxonomy" id="931172"/>
    <lineage>
        <taxon>Eukaryota</taxon>
        <taxon>Metazoa</taxon>
        <taxon>Ecdysozoa</taxon>
        <taxon>Arthropoda</taxon>
        <taxon>Chelicerata</taxon>
        <taxon>Arachnida</taxon>
        <taxon>Araneae</taxon>
        <taxon>Araneomorphae</taxon>
        <taxon>Entelegynae</taxon>
        <taxon>Araneoidea</taxon>
        <taxon>Linyphiidae</taxon>
        <taxon>Erigoninae</taxon>
        <taxon>Oedothorax</taxon>
    </lineage>
</organism>
<accession>A0AAV6V9K6</accession>
<dbReference type="InterPro" id="IPR009378">
    <property type="entry name" value="H2_N"/>
</dbReference>
<feature type="region of interest" description="Disordered" evidence="4">
    <location>
        <begin position="244"/>
        <end position="358"/>
    </location>
</feature>
<feature type="domain" description="Condensin II complex subunit H2 N-terminal" evidence="5">
    <location>
        <begin position="40"/>
        <end position="125"/>
    </location>
</feature>
<dbReference type="Pfam" id="PF06278">
    <property type="entry name" value="CNDH2_N"/>
    <property type="match status" value="1"/>
</dbReference>
<comment type="similarity">
    <text evidence="2">Belongs to the CND2 H2 (condensin-2 subunit 2) family.</text>
</comment>
<comment type="caution">
    <text evidence="7">The sequence shown here is derived from an EMBL/GenBank/DDBJ whole genome shotgun (WGS) entry which is preliminary data.</text>
</comment>
<keyword evidence="8" id="KW-1185">Reference proteome</keyword>
<dbReference type="GO" id="GO:0051306">
    <property type="term" value="P:mitotic sister chromatid separation"/>
    <property type="evidence" value="ECO:0007669"/>
    <property type="project" value="TreeGrafter"/>
</dbReference>
<proteinExistence type="inferred from homology"/>
<dbReference type="PANTHER" id="PTHR14324">
    <property type="entry name" value="CONDENSIN-2 COMPLEX SUBUNIT H2"/>
    <property type="match status" value="1"/>
</dbReference>
<dbReference type="GO" id="GO:0003682">
    <property type="term" value="F:chromatin binding"/>
    <property type="evidence" value="ECO:0007669"/>
    <property type="project" value="TreeGrafter"/>
</dbReference>
<feature type="region of interest" description="Disordered" evidence="4">
    <location>
        <begin position="459"/>
        <end position="479"/>
    </location>
</feature>
<dbReference type="InterPro" id="IPR031739">
    <property type="entry name" value="Ncaph2"/>
</dbReference>
<feature type="compositionally biased region" description="Acidic residues" evidence="4">
    <location>
        <begin position="246"/>
        <end position="255"/>
    </location>
</feature>
<comment type="subcellular location">
    <subcellularLocation>
        <location evidence="1">Nucleus</location>
    </subcellularLocation>
</comment>
<feature type="domain" description="Condensin-2 complex subunit H2 C-terminal" evidence="6">
    <location>
        <begin position="564"/>
        <end position="626"/>
    </location>
</feature>
<keyword evidence="3" id="KW-0539">Nucleus</keyword>
<evidence type="ECO:0000313" key="7">
    <source>
        <dbReference type="EMBL" id="KAG8193425.1"/>
    </source>
</evidence>
<sequence>MPRPPAQQRRRRQVRPDQLEPLIDPVTHQIAMSSGLSQNVQELLHPPSDSAQSFNVDIANKLAEFIEFFKRGNSCNFNSAAMVIQGSCLIYGKKVEYLCNLAYALNDCLMKEKEQKEQEEEEGRRTNRPRERTARNRIIDPLCSTEIKPGKNLSCLRRKNAVVKKNAGPKKGPKRVPEKMTSFVPVDLLPLDGEENGDTFYDTRGEEIGNKGDYTLNKCHVTTDGWLLLPTVSPALVKDTSGNLEDSFDDYDSDEIFGTPSDEGYPPSSGCPSSPVVFSSQGTDEGLGSMPSTPSDAQMEGTTPEEAQKQPESGSEDSPMDDAPPPDDLPSELGNDIPVDDLPIEEPNPTPRPLRRSQRILQERQNNAEKEIMRKDDLSAVRKPIEKKCTCVFPKKLRKENTENDPPELPPISDFCNNAFYGCPIHDESQHPEKPTLMLKCLRNNSRCVNLMGRYNKKKKRGGRKKKEVEPVEEEPDDDVIHEDPVEELLAPEMEGEAANPGLEHDNFDIIRSPNESMIGAVGEENAIADEIPMEDPIAASAPVGAILPAPVMDITANYIRDQQREMENFRNELEKFKMTSDTTEKVRSWKKALLPFLKEINIREKFNINQYSSRIINAFPDTNRRPSMLLERQKSGIIETLNNKHLLS</sequence>
<reference evidence="7 8" key="1">
    <citation type="journal article" date="2022" name="Nat. Ecol. Evol.">
        <title>A masculinizing supergene underlies an exaggerated male reproductive morph in a spider.</title>
        <authorList>
            <person name="Hendrickx F."/>
            <person name="De Corte Z."/>
            <person name="Sonet G."/>
            <person name="Van Belleghem S.M."/>
            <person name="Kostlbacher S."/>
            <person name="Vangestel C."/>
        </authorList>
    </citation>
    <scope>NUCLEOTIDE SEQUENCE [LARGE SCALE GENOMIC DNA]</scope>
    <source>
        <strain evidence="7">W744_W776</strain>
    </source>
</reference>
<dbReference type="InterPro" id="IPR031737">
    <property type="entry name" value="CNDH2_C"/>
</dbReference>
<evidence type="ECO:0000259" key="5">
    <source>
        <dbReference type="Pfam" id="PF06278"/>
    </source>
</evidence>
<evidence type="ECO:0000313" key="8">
    <source>
        <dbReference type="Proteomes" id="UP000827092"/>
    </source>
</evidence>
<gene>
    <name evidence="7" type="ORF">JTE90_009644</name>
</gene>
<evidence type="ECO:0000256" key="1">
    <source>
        <dbReference type="ARBA" id="ARBA00004123"/>
    </source>
</evidence>
<feature type="compositionally biased region" description="Low complexity" evidence="4">
    <location>
        <begin position="266"/>
        <end position="280"/>
    </location>
</feature>
<evidence type="ECO:0000256" key="4">
    <source>
        <dbReference type="SAM" id="MobiDB-lite"/>
    </source>
</evidence>
<name>A0AAV6V9K6_9ARAC</name>
<evidence type="ECO:0000259" key="6">
    <source>
        <dbReference type="Pfam" id="PF16858"/>
    </source>
</evidence>
<dbReference type="GO" id="GO:0000796">
    <property type="term" value="C:condensin complex"/>
    <property type="evidence" value="ECO:0007669"/>
    <property type="project" value="TreeGrafter"/>
</dbReference>
<protein>
    <recommendedName>
        <fullName evidence="9">Condensin-2 complex subunit H2 C-terminal domain-containing protein</fullName>
    </recommendedName>
</protein>
<dbReference type="Pfam" id="PF16858">
    <property type="entry name" value="CNDH2_C"/>
    <property type="match status" value="1"/>
</dbReference>
<evidence type="ECO:0008006" key="9">
    <source>
        <dbReference type="Google" id="ProtNLM"/>
    </source>
</evidence>